<feature type="transmembrane region" description="Helical" evidence="2">
    <location>
        <begin position="198"/>
        <end position="222"/>
    </location>
</feature>
<keyword evidence="2" id="KW-0812">Transmembrane</keyword>
<feature type="transmembrane region" description="Helical" evidence="2">
    <location>
        <begin position="234"/>
        <end position="257"/>
    </location>
</feature>
<dbReference type="EMBL" id="JAMOIL010000016">
    <property type="protein sequence ID" value="MCM0621332.1"/>
    <property type="molecule type" value="Genomic_DNA"/>
</dbReference>
<feature type="transmembrane region" description="Helical" evidence="2">
    <location>
        <begin position="36"/>
        <end position="56"/>
    </location>
</feature>
<organism evidence="4 5">
    <name type="scientific">Nocardioides bruguierae</name>
    <dbReference type="NCBI Taxonomy" id="2945102"/>
    <lineage>
        <taxon>Bacteria</taxon>
        <taxon>Bacillati</taxon>
        <taxon>Actinomycetota</taxon>
        <taxon>Actinomycetes</taxon>
        <taxon>Propionibacteriales</taxon>
        <taxon>Nocardioidaceae</taxon>
        <taxon>Nocardioides</taxon>
    </lineage>
</organism>
<feature type="transmembrane region" description="Helical" evidence="2">
    <location>
        <begin position="103"/>
        <end position="124"/>
    </location>
</feature>
<protein>
    <submittedName>
        <fullName evidence="4">Heparan-alpha-glucosaminide N-acetyltransferase domain-containing protein</fullName>
    </submittedName>
</protein>
<reference evidence="4" key="1">
    <citation type="submission" date="2022-05" db="EMBL/GenBank/DDBJ databases">
        <authorList>
            <person name="Tuo L."/>
        </authorList>
    </citation>
    <scope>NUCLEOTIDE SEQUENCE</scope>
    <source>
        <strain evidence="4">BSK12Z-4</strain>
    </source>
</reference>
<feature type="compositionally biased region" description="Low complexity" evidence="1">
    <location>
        <begin position="9"/>
        <end position="25"/>
    </location>
</feature>
<feature type="transmembrane region" description="Helical" evidence="2">
    <location>
        <begin position="156"/>
        <end position="178"/>
    </location>
</feature>
<dbReference type="Pfam" id="PF07786">
    <property type="entry name" value="HGSNAT_cat"/>
    <property type="match status" value="1"/>
</dbReference>
<feature type="transmembrane region" description="Helical" evidence="2">
    <location>
        <begin position="130"/>
        <end position="149"/>
    </location>
</feature>
<dbReference type="RefSeq" id="WP_250827773.1">
    <property type="nucleotide sequence ID" value="NZ_JAMOIL010000016.1"/>
</dbReference>
<keyword evidence="2" id="KW-1133">Transmembrane helix</keyword>
<dbReference type="Proteomes" id="UP001139485">
    <property type="component" value="Unassembled WGS sequence"/>
</dbReference>
<feature type="transmembrane region" description="Helical" evidence="2">
    <location>
        <begin position="68"/>
        <end position="91"/>
    </location>
</feature>
<feature type="transmembrane region" description="Helical" evidence="2">
    <location>
        <begin position="319"/>
        <end position="336"/>
    </location>
</feature>
<evidence type="ECO:0000313" key="5">
    <source>
        <dbReference type="Proteomes" id="UP001139485"/>
    </source>
</evidence>
<feature type="domain" description="Heparan-alpha-glucosaminide N-acetyltransferase catalytic" evidence="3">
    <location>
        <begin position="35"/>
        <end position="235"/>
    </location>
</feature>
<feature type="transmembrane region" description="Helical" evidence="2">
    <location>
        <begin position="348"/>
        <end position="371"/>
    </location>
</feature>
<keyword evidence="2" id="KW-0472">Membrane</keyword>
<evidence type="ECO:0000256" key="2">
    <source>
        <dbReference type="SAM" id="Phobius"/>
    </source>
</evidence>
<name>A0A9X2D9M1_9ACTN</name>
<proteinExistence type="predicted"/>
<evidence type="ECO:0000256" key="1">
    <source>
        <dbReference type="SAM" id="MobiDB-lite"/>
    </source>
</evidence>
<feature type="region of interest" description="Disordered" evidence="1">
    <location>
        <begin position="1"/>
        <end position="27"/>
    </location>
</feature>
<accession>A0A9X2D9M1</accession>
<sequence length="424" mass="42355">MGERGRGGAAPADRPTGATPAAAGPRADRVGGPARLIGVDLARLLALLAMMATHLVSVANDDGTPSAVGWWFSGRASALFAVLAGVSLALLSGRTRPARGRAWARAAAGLLARALVVGAVGLVLGGLDSGIAVILVNYAVLFVLGALLVPLGARVLLGLALVWVVLGPVLLQVLRPLLPERGSASPSLDSLAEPGHLLAELLVTGYYPVVAWLAYLLLGMGIGRLDLARLRTEVLAAAAVGGVVVAALVTSVAHGLMRLPVVLDALGTSAPLGQGGEVTPPAEMLRLLVDTGMFGQTPTDGSWAWLLVLAPHASTPPDLAATMASSVAVLAACLLLERGARAAGAPLARALAVLSGAGAATLSGYTLHVVLTTGTGTGAGAQAWAQQALLLVVLGAALVLAGLRGPLEAVAARLAAAARRLVPG</sequence>
<evidence type="ECO:0000313" key="4">
    <source>
        <dbReference type="EMBL" id="MCM0621332.1"/>
    </source>
</evidence>
<evidence type="ECO:0000259" key="3">
    <source>
        <dbReference type="Pfam" id="PF07786"/>
    </source>
</evidence>
<dbReference type="InterPro" id="IPR012429">
    <property type="entry name" value="HGSNAT_cat"/>
</dbReference>
<gene>
    <name evidence="4" type="ORF">M8330_13635</name>
</gene>
<feature type="transmembrane region" description="Helical" evidence="2">
    <location>
        <begin position="383"/>
        <end position="403"/>
    </location>
</feature>
<dbReference type="AlphaFoldDB" id="A0A9X2D9M1"/>
<comment type="caution">
    <text evidence="4">The sequence shown here is derived from an EMBL/GenBank/DDBJ whole genome shotgun (WGS) entry which is preliminary data.</text>
</comment>
<keyword evidence="5" id="KW-1185">Reference proteome</keyword>